<dbReference type="OrthoDB" id="2425929at2759"/>
<dbReference type="Proteomes" id="UP000053342">
    <property type="component" value="Unassembled WGS sequence"/>
</dbReference>
<dbReference type="EC" id="3.2.1.14" evidence="2"/>
<evidence type="ECO:0000256" key="5">
    <source>
        <dbReference type="ARBA" id="ARBA00023277"/>
    </source>
</evidence>
<dbReference type="SUPFAM" id="SSF51445">
    <property type="entry name" value="(Trans)glycosidases"/>
    <property type="match status" value="1"/>
</dbReference>
<comment type="catalytic activity">
    <reaction evidence="1">
        <text>Random endo-hydrolysis of N-acetyl-beta-D-glucosaminide (1-&gt;4)-beta-linkages in chitin and chitodextrins.</text>
        <dbReference type="EC" id="3.2.1.14"/>
    </reaction>
</comment>
<dbReference type="InterPro" id="IPR017853">
    <property type="entry name" value="GH"/>
</dbReference>
<evidence type="ECO:0000256" key="10">
    <source>
        <dbReference type="SAM" id="MobiDB-lite"/>
    </source>
</evidence>
<evidence type="ECO:0000259" key="12">
    <source>
        <dbReference type="PROSITE" id="PS51910"/>
    </source>
</evidence>
<feature type="compositionally biased region" description="Pro residues" evidence="10">
    <location>
        <begin position="145"/>
        <end position="155"/>
    </location>
</feature>
<evidence type="ECO:0000256" key="7">
    <source>
        <dbReference type="ARBA" id="ARBA00023326"/>
    </source>
</evidence>
<evidence type="ECO:0000256" key="8">
    <source>
        <dbReference type="RuleBase" id="RU000489"/>
    </source>
</evidence>
<feature type="domain" description="GH18" evidence="12">
    <location>
        <begin position="178"/>
        <end position="545"/>
    </location>
</feature>
<organism evidence="13 14">
    <name type="scientific">Exophiala oligosperma</name>
    <dbReference type="NCBI Taxonomy" id="215243"/>
    <lineage>
        <taxon>Eukaryota</taxon>
        <taxon>Fungi</taxon>
        <taxon>Dikarya</taxon>
        <taxon>Ascomycota</taxon>
        <taxon>Pezizomycotina</taxon>
        <taxon>Eurotiomycetes</taxon>
        <taxon>Chaetothyriomycetidae</taxon>
        <taxon>Chaetothyriales</taxon>
        <taxon>Herpotrichiellaceae</taxon>
        <taxon>Exophiala</taxon>
    </lineage>
</organism>
<evidence type="ECO:0000256" key="11">
    <source>
        <dbReference type="SAM" id="SignalP"/>
    </source>
</evidence>
<dbReference type="GO" id="GO:0000272">
    <property type="term" value="P:polysaccharide catabolic process"/>
    <property type="evidence" value="ECO:0007669"/>
    <property type="project" value="UniProtKB-KW"/>
</dbReference>
<dbReference type="EMBL" id="KN847338">
    <property type="protein sequence ID" value="KIW40576.1"/>
    <property type="molecule type" value="Genomic_DNA"/>
</dbReference>
<dbReference type="HOGENOM" id="CLU_007818_2_0_1"/>
<dbReference type="InterPro" id="IPR001579">
    <property type="entry name" value="Glyco_hydro_18_chit_AS"/>
</dbReference>
<feature type="region of interest" description="Disordered" evidence="10">
    <location>
        <begin position="408"/>
        <end position="467"/>
    </location>
</feature>
<dbReference type="GeneID" id="27359835"/>
<dbReference type="PROSITE" id="PS51910">
    <property type="entry name" value="GH18_2"/>
    <property type="match status" value="1"/>
</dbReference>
<evidence type="ECO:0000256" key="3">
    <source>
        <dbReference type="ARBA" id="ARBA00022801"/>
    </source>
</evidence>
<reference evidence="13 14" key="1">
    <citation type="submission" date="2015-01" db="EMBL/GenBank/DDBJ databases">
        <title>The Genome Sequence of Exophiala oligosperma CBS72588.</title>
        <authorList>
            <consortium name="The Broad Institute Genomics Platform"/>
            <person name="Cuomo C."/>
            <person name="de Hoog S."/>
            <person name="Gorbushina A."/>
            <person name="Stielow B."/>
            <person name="Teixiera M."/>
            <person name="Abouelleil A."/>
            <person name="Chapman S.B."/>
            <person name="Priest M."/>
            <person name="Young S.K."/>
            <person name="Wortman J."/>
            <person name="Nusbaum C."/>
            <person name="Birren B."/>
        </authorList>
    </citation>
    <scope>NUCLEOTIDE SEQUENCE [LARGE SCALE GENOMIC DNA]</scope>
    <source>
        <strain evidence="13 14">CBS 72588</strain>
    </source>
</reference>
<dbReference type="PANTHER" id="PTHR45708:SF49">
    <property type="entry name" value="ENDOCHITINASE"/>
    <property type="match status" value="1"/>
</dbReference>
<feature type="compositionally biased region" description="Pro residues" evidence="10">
    <location>
        <begin position="426"/>
        <end position="438"/>
    </location>
</feature>
<feature type="signal peptide" evidence="11">
    <location>
        <begin position="1"/>
        <end position="26"/>
    </location>
</feature>
<dbReference type="GO" id="GO:0006032">
    <property type="term" value="P:chitin catabolic process"/>
    <property type="evidence" value="ECO:0007669"/>
    <property type="project" value="UniProtKB-KW"/>
</dbReference>
<dbReference type="GO" id="GO:0005576">
    <property type="term" value="C:extracellular region"/>
    <property type="evidence" value="ECO:0007669"/>
    <property type="project" value="TreeGrafter"/>
</dbReference>
<dbReference type="AlphaFoldDB" id="A0A0D2AKJ9"/>
<feature type="compositionally biased region" description="Polar residues" evidence="10">
    <location>
        <begin position="408"/>
        <end position="417"/>
    </location>
</feature>
<dbReference type="Gene3D" id="3.20.20.80">
    <property type="entry name" value="Glycosidases"/>
    <property type="match status" value="1"/>
</dbReference>
<keyword evidence="11" id="KW-0732">Signal</keyword>
<evidence type="ECO:0000313" key="13">
    <source>
        <dbReference type="EMBL" id="KIW40576.1"/>
    </source>
</evidence>
<dbReference type="STRING" id="215243.A0A0D2AKJ9"/>
<evidence type="ECO:0000256" key="6">
    <source>
        <dbReference type="ARBA" id="ARBA00023295"/>
    </source>
</evidence>
<sequence length="545" mass="57779">MPCHRLFLLPFLSLVILCTSPVLVSGSDWNSIPNSLHHLLHTIENQDHEKHFAGLERRDTAARASYWRPLQLSQRDDPPADLETQLINVASQLTSTLNALWGIIQHEYNIGPPVIASGSASYPDPTVFPITVVTDGHAGSHSTPPVVPPPGPPPTSAGSSPLQQQTPGAYAFDPQASNLNVVYYSQTDLTGTVTLTQVCSDPSIDAVILAFITGLFGPGGYPSMNMASNCWAPSAAQQDAGAAGLLDCVGDGFAAQISSCQSLGKKVLISMGGAYSNLQISSADQATQAARLLWNLFLGGTDATTAPLRPYGSVILDGIDLDNEKPGNAQYMPSLMTALRTLMATDSRKPYYLSAAPQCPQPDQSILVPELVTVIDFFNVQFYNNPSCQLDAGQGFLDSLTSWSNSLLLPPATGNNNPSGSWPRPSSSPPPPPPPPSTRPKRSSRVRRTQIPPPPLDPGAGSNPFVNINNGITSPRLLVGTPAFSAAGSGYVTVAQYQNILEQVKALHLPNLAGATFWDGAYEIKSGGAGATNMTYAQVVREVFG</sequence>
<keyword evidence="5" id="KW-0119">Carbohydrate metabolism</keyword>
<dbReference type="RefSeq" id="XP_016260792.1">
    <property type="nucleotide sequence ID" value="XM_016409038.1"/>
</dbReference>
<keyword evidence="14" id="KW-1185">Reference proteome</keyword>
<keyword evidence="6 8" id="KW-0326">Glycosidase</keyword>
<keyword evidence="4" id="KW-0146">Chitin degradation</keyword>
<feature type="chain" id="PRO_5002238466" description="chitinase" evidence="11">
    <location>
        <begin position="27"/>
        <end position="545"/>
    </location>
</feature>
<dbReference type="PANTHER" id="PTHR45708">
    <property type="entry name" value="ENDOCHITINASE"/>
    <property type="match status" value="1"/>
</dbReference>
<dbReference type="Pfam" id="PF00704">
    <property type="entry name" value="Glyco_hydro_18"/>
    <property type="match status" value="1"/>
</dbReference>
<dbReference type="InterPro" id="IPR050542">
    <property type="entry name" value="Glycosyl_Hydrlase18_Chitinase"/>
</dbReference>
<feature type="region of interest" description="Disordered" evidence="10">
    <location>
        <begin position="133"/>
        <end position="169"/>
    </location>
</feature>
<evidence type="ECO:0000256" key="4">
    <source>
        <dbReference type="ARBA" id="ARBA00023024"/>
    </source>
</evidence>
<keyword evidence="3 8" id="KW-0378">Hydrolase</keyword>
<keyword evidence="7" id="KW-0624">Polysaccharide degradation</keyword>
<gene>
    <name evidence="13" type="ORF">PV06_07761</name>
</gene>
<feature type="compositionally biased region" description="Basic residues" evidence="10">
    <location>
        <begin position="439"/>
        <end position="448"/>
    </location>
</feature>
<dbReference type="InterPro" id="IPR001223">
    <property type="entry name" value="Glyco_hydro18_cat"/>
</dbReference>
<evidence type="ECO:0000313" key="14">
    <source>
        <dbReference type="Proteomes" id="UP000053342"/>
    </source>
</evidence>
<dbReference type="PROSITE" id="PS01095">
    <property type="entry name" value="GH18_1"/>
    <property type="match status" value="1"/>
</dbReference>
<dbReference type="VEuPathDB" id="FungiDB:PV06_07761"/>
<evidence type="ECO:0000256" key="1">
    <source>
        <dbReference type="ARBA" id="ARBA00000822"/>
    </source>
</evidence>
<comment type="similarity">
    <text evidence="9">Belongs to the glycosyl hydrolase 18 family.</text>
</comment>
<name>A0A0D2AKJ9_9EURO</name>
<evidence type="ECO:0000256" key="9">
    <source>
        <dbReference type="RuleBase" id="RU004453"/>
    </source>
</evidence>
<proteinExistence type="inferred from homology"/>
<accession>A0A0D2AKJ9</accession>
<evidence type="ECO:0000256" key="2">
    <source>
        <dbReference type="ARBA" id="ARBA00012729"/>
    </source>
</evidence>
<protein>
    <recommendedName>
        <fullName evidence="2">chitinase</fullName>
        <ecNumber evidence="2">3.2.1.14</ecNumber>
    </recommendedName>
</protein>
<dbReference type="GO" id="GO:0008843">
    <property type="term" value="F:endochitinase activity"/>
    <property type="evidence" value="ECO:0007669"/>
    <property type="project" value="UniProtKB-EC"/>
</dbReference>